<dbReference type="GO" id="GO:0005886">
    <property type="term" value="C:plasma membrane"/>
    <property type="evidence" value="ECO:0007669"/>
    <property type="project" value="UniProtKB-SubCell"/>
</dbReference>
<keyword evidence="3" id="KW-1003">Cell membrane</keyword>
<proteinExistence type="inferred from homology"/>
<keyword evidence="6" id="KW-0677">Repeat</keyword>
<dbReference type="PANTHER" id="PTHR27004:SF181">
    <property type="entry name" value="TOLL-LIKE RECEPTOR 8"/>
    <property type="match status" value="1"/>
</dbReference>
<evidence type="ECO:0000256" key="5">
    <source>
        <dbReference type="ARBA" id="ARBA00022692"/>
    </source>
</evidence>
<evidence type="ECO:0000256" key="7">
    <source>
        <dbReference type="ARBA" id="ARBA00022989"/>
    </source>
</evidence>
<dbReference type="GO" id="GO:0016301">
    <property type="term" value="F:kinase activity"/>
    <property type="evidence" value="ECO:0007669"/>
    <property type="project" value="UniProtKB-KW"/>
</dbReference>
<dbReference type="FunFam" id="3.80.10.10:FF:000111">
    <property type="entry name" value="LRR receptor-like serine/threonine-protein kinase ERECTA"/>
    <property type="match status" value="1"/>
</dbReference>
<name>A0A6A3AGR9_HIBSY</name>
<protein>
    <submittedName>
        <fullName evidence="12">Leucine-rich repeat transmembrane protein kinase isoform 1</fullName>
    </submittedName>
</protein>
<keyword evidence="13" id="KW-1185">Reference proteome</keyword>
<dbReference type="InterPro" id="IPR001611">
    <property type="entry name" value="Leu-rich_rpt"/>
</dbReference>
<dbReference type="Gene3D" id="3.80.10.10">
    <property type="entry name" value="Ribonuclease Inhibitor"/>
    <property type="match status" value="1"/>
</dbReference>
<organism evidence="12 13">
    <name type="scientific">Hibiscus syriacus</name>
    <name type="common">Rose of Sharon</name>
    <dbReference type="NCBI Taxonomy" id="106335"/>
    <lineage>
        <taxon>Eukaryota</taxon>
        <taxon>Viridiplantae</taxon>
        <taxon>Streptophyta</taxon>
        <taxon>Embryophyta</taxon>
        <taxon>Tracheophyta</taxon>
        <taxon>Spermatophyta</taxon>
        <taxon>Magnoliopsida</taxon>
        <taxon>eudicotyledons</taxon>
        <taxon>Gunneridae</taxon>
        <taxon>Pentapetalae</taxon>
        <taxon>rosids</taxon>
        <taxon>malvids</taxon>
        <taxon>Malvales</taxon>
        <taxon>Malvaceae</taxon>
        <taxon>Malvoideae</taxon>
        <taxon>Hibiscus</taxon>
    </lineage>
</organism>
<feature type="region of interest" description="Disordered" evidence="11">
    <location>
        <begin position="78"/>
        <end position="97"/>
    </location>
</feature>
<accession>A0A6A3AGR9</accession>
<gene>
    <name evidence="12" type="ORF">F3Y22_tig00110478pilonHSYRG00182</name>
</gene>
<keyword evidence="7" id="KW-1133">Transmembrane helix</keyword>
<keyword evidence="9" id="KW-0675">Receptor</keyword>
<sequence>MERSSMRSSMWRACASKRAFRIGVLCAILTPVAKVMAKRLKHTQNDPNKEHVTINSRLCADLPTHGAGLILRLASANPQSSHPERCDHGVGLPHSEPAHDDHDHDLQPLKLSLKIVDLSSNEFTDPLPSTFFQNLHALKCNVKKIRDGAKSNKSVNVIDFSNNRFVGEMPNSIGELCIIQVLNLSHNGFIGHIPLSLGNLVALQSLDLSSNKLSGEIPSQLTNLTFLEVLNFSQNNLVGYIPNGKQFSTFENDSYIGNLGLCGFPLAKQCDNGPRQGPKPPALKLMEDGGSAVSFFWKLVMMGRGSGVVVGISTTYIVFTTGRPW</sequence>
<evidence type="ECO:0000256" key="1">
    <source>
        <dbReference type="ARBA" id="ARBA00004251"/>
    </source>
</evidence>
<evidence type="ECO:0000313" key="12">
    <source>
        <dbReference type="EMBL" id="KAE8702993.1"/>
    </source>
</evidence>
<evidence type="ECO:0000256" key="10">
    <source>
        <dbReference type="ARBA" id="ARBA00023180"/>
    </source>
</evidence>
<evidence type="ECO:0000256" key="11">
    <source>
        <dbReference type="SAM" id="MobiDB-lite"/>
    </source>
</evidence>
<keyword evidence="4" id="KW-0433">Leucine-rich repeat</keyword>
<dbReference type="Pfam" id="PF00560">
    <property type="entry name" value="LRR_1"/>
    <property type="match status" value="4"/>
</dbReference>
<comment type="similarity">
    <text evidence="2">Belongs to the RLP family.</text>
</comment>
<keyword evidence="12" id="KW-0418">Kinase</keyword>
<dbReference type="AlphaFoldDB" id="A0A6A3AGR9"/>
<dbReference type="PRINTS" id="PR00019">
    <property type="entry name" value="LEURICHRPT"/>
</dbReference>
<dbReference type="Proteomes" id="UP000436088">
    <property type="component" value="Unassembled WGS sequence"/>
</dbReference>
<evidence type="ECO:0000256" key="6">
    <source>
        <dbReference type="ARBA" id="ARBA00022737"/>
    </source>
</evidence>
<evidence type="ECO:0000256" key="3">
    <source>
        <dbReference type="ARBA" id="ARBA00022475"/>
    </source>
</evidence>
<evidence type="ECO:0000256" key="9">
    <source>
        <dbReference type="ARBA" id="ARBA00023170"/>
    </source>
</evidence>
<dbReference type="EMBL" id="VEPZ02001004">
    <property type="protein sequence ID" value="KAE8702993.1"/>
    <property type="molecule type" value="Genomic_DNA"/>
</dbReference>
<dbReference type="SUPFAM" id="SSF52058">
    <property type="entry name" value="L domain-like"/>
    <property type="match status" value="1"/>
</dbReference>
<dbReference type="PANTHER" id="PTHR27004">
    <property type="entry name" value="RECEPTOR-LIKE PROTEIN 12 ISOFORM X1"/>
    <property type="match status" value="1"/>
</dbReference>
<keyword evidence="12" id="KW-0808">Transferase</keyword>
<evidence type="ECO:0000313" key="13">
    <source>
        <dbReference type="Proteomes" id="UP000436088"/>
    </source>
</evidence>
<keyword evidence="8" id="KW-0472">Membrane</keyword>
<reference evidence="12" key="1">
    <citation type="submission" date="2019-09" db="EMBL/GenBank/DDBJ databases">
        <title>Draft genome information of white flower Hibiscus syriacus.</title>
        <authorList>
            <person name="Kim Y.-M."/>
        </authorList>
    </citation>
    <scope>NUCLEOTIDE SEQUENCE [LARGE SCALE GENOMIC DNA]</scope>
    <source>
        <strain evidence="12">YM2019G1</strain>
    </source>
</reference>
<keyword evidence="10" id="KW-0325">Glycoprotein</keyword>
<dbReference type="InterPro" id="IPR032675">
    <property type="entry name" value="LRR_dom_sf"/>
</dbReference>
<evidence type="ECO:0000256" key="4">
    <source>
        <dbReference type="ARBA" id="ARBA00022614"/>
    </source>
</evidence>
<comment type="subcellular location">
    <subcellularLocation>
        <location evidence="1">Cell membrane</location>
        <topology evidence="1">Single-pass type I membrane protein</topology>
    </subcellularLocation>
</comment>
<evidence type="ECO:0000256" key="2">
    <source>
        <dbReference type="ARBA" id="ARBA00009592"/>
    </source>
</evidence>
<keyword evidence="5 12" id="KW-0812">Transmembrane</keyword>
<evidence type="ECO:0000256" key="8">
    <source>
        <dbReference type="ARBA" id="ARBA00023136"/>
    </source>
</evidence>
<comment type="caution">
    <text evidence="12">The sequence shown here is derived from an EMBL/GenBank/DDBJ whole genome shotgun (WGS) entry which is preliminary data.</text>
</comment>